<feature type="repeat" description="PPR" evidence="3">
    <location>
        <begin position="545"/>
        <end position="579"/>
    </location>
</feature>
<feature type="repeat" description="PPR" evidence="3">
    <location>
        <begin position="754"/>
        <end position="788"/>
    </location>
</feature>
<feature type="repeat" description="PPR" evidence="3">
    <location>
        <begin position="650"/>
        <end position="684"/>
    </location>
</feature>
<feature type="compositionally biased region" description="Basic and acidic residues" evidence="4">
    <location>
        <begin position="112"/>
        <end position="122"/>
    </location>
</feature>
<evidence type="ECO:0000256" key="5">
    <source>
        <dbReference type="SAM" id="Phobius"/>
    </source>
</evidence>
<evidence type="ECO:0000259" key="6">
    <source>
        <dbReference type="Pfam" id="PF17177"/>
    </source>
</evidence>
<feature type="repeat" description="PPR" evidence="3">
    <location>
        <begin position="407"/>
        <end position="441"/>
    </location>
</feature>
<name>A0AAN9F4K7_CROPI</name>
<feature type="repeat" description="PPR" evidence="3">
    <location>
        <begin position="245"/>
        <end position="279"/>
    </location>
</feature>
<feature type="transmembrane region" description="Helical" evidence="5">
    <location>
        <begin position="20"/>
        <end position="41"/>
    </location>
</feature>
<evidence type="ECO:0000256" key="2">
    <source>
        <dbReference type="ARBA" id="ARBA00022737"/>
    </source>
</evidence>
<gene>
    <name evidence="7" type="ORF">RIF29_21359</name>
</gene>
<dbReference type="InterPro" id="IPR011990">
    <property type="entry name" value="TPR-like_helical_dom_sf"/>
</dbReference>
<evidence type="ECO:0000313" key="7">
    <source>
        <dbReference type="EMBL" id="KAK7268654.1"/>
    </source>
</evidence>
<keyword evidence="5" id="KW-0812">Transmembrane</keyword>
<dbReference type="InterPro" id="IPR033443">
    <property type="entry name" value="PROP1-like_PPR_dom"/>
</dbReference>
<dbReference type="GO" id="GO:0003729">
    <property type="term" value="F:mRNA binding"/>
    <property type="evidence" value="ECO:0007669"/>
    <property type="project" value="TreeGrafter"/>
</dbReference>
<reference evidence="7 8" key="1">
    <citation type="submission" date="2024-01" db="EMBL/GenBank/DDBJ databases">
        <title>The genomes of 5 underutilized Papilionoideae crops provide insights into root nodulation and disease resistanc.</title>
        <authorList>
            <person name="Yuan L."/>
        </authorList>
    </citation>
    <scope>NUCLEOTIDE SEQUENCE [LARGE SCALE GENOMIC DNA]</scope>
    <source>
        <strain evidence="7">ZHUSHIDOU_FW_LH</strain>
        <tissue evidence="7">Leaf</tissue>
    </source>
</reference>
<evidence type="ECO:0000256" key="4">
    <source>
        <dbReference type="SAM" id="MobiDB-lite"/>
    </source>
</evidence>
<comment type="caution">
    <text evidence="7">The sequence shown here is derived from an EMBL/GenBank/DDBJ whole genome shotgun (WGS) entry which is preliminary data.</text>
</comment>
<dbReference type="Gene3D" id="1.25.40.10">
    <property type="entry name" value="Tetratricopeptide repeat domain"/>
    <property type="match status" value="5"/>
</dbReference>
<keyword evidence="5" id="KW-0472">Membrane</keyword>
<proteinExistence type="inferred from homology"/>
<dbReference type="SUPFAM" id="SSF81901">
    <property type="entry name" value="HCP-like"/>
    <property type="match status" value="3"/>
</dbReference>
<feature type="compositionally biased region" description="Basic and acidic residues" evidence="4">
    <location>
        <begin position="83"/>
        <end position="104"/>
    </location>
</feature>
<dbReference type="EMBL" id="JAYWIO010000004">
    <property type="protein sequence ID" value="KAK7268654.1"/>
    <property type="molecule type" value="Genomic_DNA"/>
</dbReference>
<feature type="region of interest" description="Disordered" evidence="4">
    <location>
        <begin position="78"/>
        <end position="125"/>
    </location>
</feature>
<feature type="repeat" description="PPR" evidence="3">
    <location>
        <begin position="615"/>
        <end position="649"/>
    </location>
</feature>
<keyword evidence="8" id="KW-1185">Reference proteome</keyword>
<dbReference type="PROSITE" id="PS51375">
    <property type="entry name" value="PPR"/>
    <property type="match status" value="12"/>
</dbReference>
<feature type="repeat" description="PPR" evidence="3">
    <location>
        <begin position="210"/>
        <end position="244"/>
    </location>
</feature>
<organism evidence="7 8">
    <name type="scientific">Crotalaria pallida</name>
    <name type="common">Smooth rattlebox</name>
    <name type="synonym">Crotalaria striata</name>
    <dbReference type="NCBI Taxonomy" id="3830"/>
    <lineage>
        <taxon>Eukaryota</taxon>
        <taxon>Viridiplantae</taxon>
        <taxon>Streptophyta</taxon>
        <taxon>Embryophyta</taxon>
        <taxon>Tracheophyta</taxon>
        <taxon>Spermatophyta</taxon>
        <taxon>Magnoliopsida</taxon>
        <taxon>eudicotyledons</taxon>
        <taxon>Gunneridae</taxon>
        <taxon>Pentapetalae</taxon>
        <taxon>rosids</taxon>
        <taxon>fabids</taxon>
        <taxon>Fabales</taxon>
        <taxon>Fabaceae</taxon>
        <taxon>Papilionoideae</taxon>
        <taxon>50 kb inversion clade</taxon>
        <taxon>genistoids sensu lato</taxon>
        <taxon>core genistoids</taxon>
        <taxon>Crotalarieae</taxon>
        <taxon>Crotalaria</taxon>
    </lineage>
</organism>
<evidence type="ECO:0000256" key="3">
    <source>
        <dbReference type="PROSITE-ProRule" id="PRU00708"/>
    </source>
</evidence>
<dbReference type="Proteomes" id="UP001372338">
    <property type="component" value="Unassembled WGS sequence"/>
</dbReference>
<keyword evidence="5" id="KW-1133">Transmembrane helix</keyword>
<dbReference type="InterPro" id="IPR051240">
    <property type="entry name" value="Mito_RNA-Proc/Resp"/>
</dbReference>
<sequence>MILQRRRDYRRQTQLTSNTLFSSTPTFITSLSFSCSLFLLAEMFVTLQLLYTTTCFHTPVFVSANYLNTSSPLSVSISLSPSDKPEQVSHRTTRPRDQRRKDNNNRFNQDTQLKKPSLDKISKNGVPKRRHIGHEFKVRTKCSTKWASYGGSIPAIMKALDEIRDVAEALRPWEDRINNKERSIILKEQRRWDRALEIFEWFKKNDHELNVIHYNIMIRMLGRARKWDHVESLWNDMNARGIVATNSTYGTLIDVYSKGGLRDHALFWLERMLGQGMEPDEITMVIVVQLYKKAGEFRKAEGFFRKWSSGKTLRPGNKNLAASELDERASCNDASLSSHTYNTLIDTYGKAGQLKEASETFLKMLQQGIKPTTVTFNTMIHICGNHGQLEEVSLLLRKMEELQCSPNTRTYNILISLHTKHNDVDTATKYFRRMKDACLEPDVVSYRTLLYAYSIRKMVHEAEELISEMDERGLEIDEFTQSALTRMYIEAGMLEGSLLWFQRFHGAGNMTSECYAANIDAYGEHGHALEAEKVFIWCQERKSLSILEFNVMIKAYGIGKCYDKACQLFDSMEKHGVVADKCSYSSLIQFLTSADKPHIAKPYLQKMQESGLASDCIPYCSVISSFAKLGQLEMAEDTYMEMIRHGVQPDVIVYGVLINAFADVGSFKKAMSYIDEMERAGLPGNTVIYNSLIKLYTKVDDLKKAQETYKLLQSSEAGPDVYSSNCMIDLYTKRSMVDQAKEIFETLKVNGAANEFTFSMMLCLYNKVKKFDEAIQIAKQMRNSGLLTHVLSYNNVLDLYAISGRPKDAIETLKEMVRATIQPDDCSFKSLGVLLLRYGISRHAINKLEVCMKKDASQGLQAWISALSSVFEVDDYDNE</sequence>
<dbReference type="PANTHER" id="PTHR47933">
    <property type="entry name" value="PENTATRICOPEPTIDE REPEAT-CONTAINING PROTEIN 1, MITOCHONDRIAL"/>
    <property type="match status" value="1"/>
</dbReference>
<feature type="repeat" description="PPR" evidence="3">
    <location>
        <begin position="372"/>
        <end position="406"/>
    </location>
</feature>
<dbReference type="PROSITE" id="PS51257">
    <property type="entry name" value="PROKAR_LIPOPROTEIN"/>
    <property type="match status" value="1"/>
</dbReference>
<feature type="repeat" description="PPR" evidence="3">
    <location>
        <begin position="685"/>
        <end position="719"/>
    </location>
</feature>
<feature type="repeat" description="PPR" evidence="3">
    <location>
        <begin position="337"/>
        <end position="371"/>
    </location>
</feature>
<feature type="repeat" description="PPR" evidence="3">
    <location>
        <begin position="442"/>
        <end position="476"/>
    </location>
</feature>
<protein>
    <recommendedName>
        <fullName evidence="6">PROP1-like PPR domain-containing protein</fullName>
    </recommendedName>
</protein>
<feature type="repeat" description="PPR" evidence="3">
    <location>
        <begin position="789"/>
        <end position="823"/>
    </location>
</feature>
<keyword evidence="2" id="KW-0677">Repeat</keyword>
<dbReference type="InterPro" id="IPR002885">
    <property type="entry name" value="PPR_rpt"/>
</dbReference>
<dbReference type="PANTHER" id="PTHR47933:SF10">
    <property type="entry name" value="OS03G0162900 PROTEIN"/>
    <property type="match status" value="1"/>
</dbReference>
<dbReference type="AlphaFoldDB" id="A0AAN9F4K7"/>
<accession>A0AAN9F4K7</accession>
<comment type="similarity">
    <text evidence="1">Belongs to the PPR family. P subfamily.</text>
</comment>
<dbReference type="Pfam" id="PF13041">
    <property type="entry name" value="PPR_2"/>
    <property type="match status" value="5"/>
</dbReference>
<evidence type="ECO:0000256" key="1">
    <source>
        <dbReference type="ARBA" id="ARBA00007626"/>
    </source>
</evidence>
<dbReference type="Pfam" id="PF17177">
    <property type="entry name" value="PPR_long"/>
    <property type="match status" value="1"/>
</dbReference>
<feature type="domain" description="PROP1-like PPR" evidence="6">
    <location>
        <begin position="697"/>
        <end position="831"/>
    </location>
</feature>
<evidence type="ECO:0000313" key="8">
    <source>
        <dbReference type="Proteomes" id="UP001372338"/>
    </source>
</evidence>
<dbReference type="NCBIfam" id="TIGR00756">
    <property type="entry name" value="PPR"/>
    <property type="match status" value="11"/>
</dbReference>